<organism evidence="1 2">
    <name type="scientific">Allohahella marinimesophila</name>
    <dbReference type="NCBI Taxonomy" id="1054972"/>
    <lineage>
        <taxon>Bacteria</taxon>
        <taxon>Pseudomonadati</taxon>
        <taxon>Pseudomonadota</taxon>
        <taxon>Gammaproteobacteria</taxon>
        <taxon>Oceanospirillales</taxon>
        <taxon>Hahellaceae</taxon>
        <taxon>Allohahella</taxon>
    </lineage>
</organism>
<gene>
    <name evidence="1" type="ORF">GCM10022278_38260</name>
</gene>
<comment type="caution">
    <text evidence="1">The sequence shown here is derived from an EMBL/GenBank/DDBJ whole genome shotgun (WGS) entry which is preliminary data.</text>
</comment>
<dbReference type="Proteomes" id="UP001501337">
    <property type="component" value="Unassembled WGS sequence"/>
</dbReference>
<dbReference type="EMBL" id="BAABBO010000021">
    <property type="protein sequence ID" value="GAA3977868.1"/>
    <property type="molecule type" value="Genomic_DNA"/>
</dbReference>
<sequence length="118" mass="13345">MTLGVYKFEIKQLSLQLDPADEPINCVASCIARPDNVDFQEVWMKIWHETDEHCEERRRVAAVSGQTLIVDLPLDEDLISELIDAADKIKSGQVHAELKLLVESDSSVFDQFSTIETL</sequence>
<evidence type="ECO:0000313" key="2">
    <source>
        <dbReference type="Proteomes" id="UP001501337"/>
    </source>
</evidence>
<dbReference type="RefSeq" id="WP_344809417.1">
    <property type="nucleotide sequence ID" value="NZ_BAABBO010000021.1"/>
</dbReference>
<name>A0ABP7Q8P0_9GAMM</name>
<protein>
    <submittedName>
        <fullName evidence="1">Uncharacterized protein</fullName>
    </submittedName>
</protein>
<keyword evidence="2" id="KW-1185">Reference proteome</keyword>
<proteinExistence type="predicted"/>
<accession>A0ABP7Q8P0</accession>
<reference evidence="2" key="1">
    <citation type="journal article" date="2019" name="Int. J. Syst. Evol. Microbiol.">
        <title>The Global Catalogue of Microorganisms (GCM) 10K type strain sequencing project: providing services to taxonomists for standard genome sequencing and annotation.</title>
        <authorList>
            <consortium name="The Broad Institute Genomics Platform"/>
            <consortium name="The Broad Institute Genome Sequencing Center for Infectious Disease"/>
            <person name="Wu L."/>
            <person name="Ma J."/>
        </authorList>
    </citation>
    <scope>NUCLEOTIDE SEQUENCE [LARGE SCALE GENOMIC DNA]</scope>
    <source>
        <strain evidence="2">JCM 17555</strain>
    </source>
</reference>
<evidence type="ECO:0000313" key="1">
    <source>
        <dbReference type="EMBL" id="GAA3977868.1"/>
    </source>
</evidence>